<keyword evidence="3 7" id="KW-0808">Transferase</keyword>
<dbReference type="Pfam" id="PF01790">
    <property type="entry name" value="LGT"/>
    <property type="match status" value="1"/>
</dbReference>
<evidence type="ECO:0000313" key="8">
    <source>
        <dbReference type="EMBL" id="MFC4618491.1"/>
    </source>
</evidence>
<dbReference type="Proteomes" id="UP001596022">
    <property type="component" value="Unassembled WGS sequence"/>
</dbReference>
<comment type="catalytic activity">
    <reaction evidence="7">
        <text>L-cysteinyl-[prolipoprotein] + a 1,2-diacyl-sn-glycero-3-phospho-(1'-sn-glycerol) = an S-1,2-diacyl-sn-glyceryl-L-cysteinyl-[prolipoprotein] + sn-glycerol 1-phosphate + H(+)</text>
        <dbReference type="Rhea" id="RHEA:56712"/>
        <dbReference type="Rhea" id="RHEA-COMP:14679"/>
        <dbReference type="Rhea" id="RHEA-COMP:14680"/>
        <dbReference type="ChEBI" id="CHEBI:15378"/>
        <dbReference type="ChEBI" id="CHEBI:29950"/>
        <dbReference type="ChEBI" id="CHEBI:57685"/>
        <dbReference type="ChEBI" id="CHEBI:64716"/>
        <dbReference type="ChEBI" id="CHEBI:140658"/>
        <dbReference type="EC" id="2.5.1.145"/>
    </reaction>
</comment>
<keyword evidence="2 7" id="KW-1003">Cell membrane</keyword>
<feature type="transmembrane region" description="Helical" evidence="7">
    <location>
        <begin position="233"/>
        <end position="251"/>
    </location>
</feature>
<feature type="transmembrane region" description="Helical" evidence="7">
    <location>
        <begin position="117"/>
        <end position="137"/>
    </location>
</feature>
<dbReference type="PANTHER" id="PTHR30589">
    <property type="entry name" value="PROLIPOPROTEIN DIACYLGLYCERYL TRANSFERASE"/>
    <property type="match status" value="1"/>
</dbReference>
<protein>
    <recommendedName>
        <fullName evidence="7">Phosphatidylglycerol--prolipoprotein diacylglyceryl transferase</fullName>
        <ecNumber evidence="7">2.5.1.145</ecNumber>
    </recommendedName>
</protein>
<evidence type="ECO:0000256" key="5">
    <source>
        <dbReference type="ARBA" id="ARBA00022989"/>
    </source>
</evidence>
<evidence type="ECO:0000256" key="1">
    <source>
        <dbReference type="ARBA" id="ARBA00007150"/>
    </source>
</evidence>
<sequence>MHKDLITIFGYTVQTHAVISVIAILLGFGVALTLTRKTAYRDHIYNFIFWGLIGAIIGARFWHVFIFQPGYYFKNPGQIIAIWNGGISILGAIVGGAVALLIYVYKHKLDFLDIADYLSPPMILGMGIGRIACFFGGDAFGSPTDMGFGIVFPKGTIAYDTYGSEPLWPAVLWESQGDIIIFAILLWLLGKNLPKGWIFTLYLFLYGALRFGLEFFRGDSPHYALGWTAGQWTGIGFMVVAVLLAIYLLAFRPKRKFTEDEITANE</sequence>
<keyword evidence="4 7" id="KW-0812">Transmembrane</keyword>
<comment type="pathway">
    <text evidence="7">Protein modification; lipoprotein biosynthesis (diacylglyceryl transfer).</text>
</comment>
<accession>A0ABV9GK63</accession>
<organism evidence="8 9">
    <name type="scientific">Camelliibacillus cellulosilyticus</name>
    <dbReference type="NCBI Taxonomy" id="2174486"/>
    <lineage>
        <taxon>Bacteria</taxon>
        <taxon>Bacillati</taxon>
        <taxon>Bacillota</taxon>
        <taxon>Bacilli</taxon>
        <taxon>Bacillales</taxon>
        <taxon>Sporolactobacillaceae</taxon>
        <taxon>Camelliibacillus</taxon>
    </lineage>
</organism>
<evidence type="ECO:0000256" key="7">
    <source>
        <dbReference type="HAMAP-Rule" id="MF_01147"/>
    </source>
</evidence>
<evidence type="ECO:0000256" key="2">
    <source>
        <dbReference type="ARBA" id="ARBA00022475"/>
    </source>
</evidence>
<dbReference type="PANTHER" id="PTHR30589:SF0">
    <property type="entry name" value="PHOSPHATIDYLGLYCEROL--PROLIPOPROTEIN DIACYLGLYCERYL TRANSFERASE"/>
    <property type="match status" value="1"/>
</dbReference>
<dbReference type="RefSeq" id="WP_376845473.1">
    <property type="nucleotide sequence ID" value="NZ_JBHSFW010000001.1"/>
</dbReference>
<dbReference type="HAMAP" id="MF_01147">
    <property type="entry name" value="Lgt"/>
    <property type="match status" value="1"/>
</dbReference>
<keyword evidence="9" id="KW-1185">Reference proteome</keyword>
<feature type="binding site" evidence="7">
    <location>
        <position position="130"/>
    </location>
    <ligand>
        <name>a 1,2-diacyl-sn-glycero-3-phospho-(1'-sn-glycerol)</name>
        <dbReference type="ChEBI" id="CHEBI:64716"/>
    </ligand>
</feature>
<evidence type="ECO:0000256" key="3">
    <source>
        <dbReference type="ARBA" id="ARBA00022679"/>
    </source>
</evidence>
<evidence type="ECO:0000313" key="9">
    <source>
        <dbReference type="Proteomes" id="UP001596022"/>
    </source>
</evidence>
<dbReference type="NCBIfam" id="TIGR00544">
    <property type="entry name" value="lgt"/>
    <property type="match status" value="1"/>
</dbReference>
<feature type="transmembrane region" description="Helical" evidence="7">
    <location>
        <begin position="15"/>
        <end position="35"/>
    </location>
</feature>
<dbReference type="InterPro" id="IPR001640">
    <property type="entry name" value="Lgt"/>
</dbReference>
<gene>
    <name evidence="7 8" type="primary">lgt</name>
    <name evidence="8" type="ORF">ACFO4N_07055</name>
</gene>
<feature type="transmembrane region" description="Helical" evidence="7">
    <location>
        <begin position="196"/>
        <end position="213"/>
    </location>
</feature>
<name>A0ABV9GK63_9BACL</name>
<comment type="subcellular location">
    <subcellularLocation>
        <location evidence="7">Cell membrane</location>
        <topology evidence="7">Multi-pass membrane protein</topology>
    </subcellularLocation>
</comment>
<keyword evidence="6 7" id="KW-0472">Membrane</keyword>
<comment type="similarity">
    <text evidence="1 7">Belongs to the Lgt family.</text>
</comment>
<evidence type="ECO:0000256" key="6">
    <source>
        <dbReference type="ARBA" id="ARBA00023136"/>
    </source>
</evidence>
<evidence type="ECO:0000256" key="4">
    <source>
        <dbReference type="ARBA" id="ARBA00022692"/>
    </source>
</evidence>
<feature type="transmembrane region" description="Helical" evidence="7">
    <location>
        <begin position="47"/>
        <end position="67"/>
    </location>
</feature>
<reference evidence="9" key="1">
    <citation type="journal article" date="2019" name="Int. J. Syst. Evol. Microbiol.">
        <title>The Global Catalogue of Microorganisms (GCM) 10K type strain sequencing project: providing services to taxonomists for standard genome sequencing and annotation.</title>
        <authorList>
            <consortium name="The Broad Institute Genomics Platform"/>
            <consortium name="The Broad Institute Genome Sequencing Center for Infectious Disease"/>
            <person name="Wu L."/>
            <person name="Ma J."/>
        </authorList>
    </citation>
    <scope>NUCLEOTIDE SEQUENCE [LARGE SCALE GENOMIC DNA]</scope>
    <source>
        <strain evidence="9">CGMCC 1.16306</strain>
    </source>
</reference>
<feature type="transmembrane region" description="Helical" evidence="7">
    <location>
        <begin position="79"/>
        <end position="105"/>
    </location>
</feature>
<proteinExistence type="inferred from homology"/>
<dbReference type="EC" id="2.5.1.145" evidence="7"/>
<dbReference type="EMBL" id="JBHSFW010000001">
    <property type="protein sequence ID" value="MFC4618491.1"/>
    <property type="molecule type" value="Genomic_DNA"/>
</dbReference>
<keyword evidence="5 7" id="KW-1133">Transmembrane helix</keyword>
<dbReference type="GO" id="GO:0008961">
    <property type="term" value="F:phosphatidylglycerol-prolipoprotein diacylglyceryl transferase activity"/>
    <property type="evidence" value="ECO:0007669"/>
    <property type="project" value="UniProtKB-EC"/>
</dbReference>
<comment type="function">
    <text evidence="7">Catalyzes the transfer of the diacylglyceryl group from phosphatidylglycerol to the sulfhydryl group of the N-terminal cysteine of a prolipoprotein, the first step in the formation of mature lipoproteins.</text>
</comment>
<feature type="transmembrane region" description="Helical" evidence="7">
    <location>
        <begin position="170"/>
        <end position="189"/>
    </location>
</feature>
<comment type="caution">
    <text evidence="8">The sequence shown here is derived from an EMBL/GenBank/DDBJ whole genome shotgun (WGS) entry which is preliminary data.</text>
</comment>